<reference evidence="6" key="2">
    <citation type="journal article" date="2021" name="Sci. Rep.">
        <title>The distribution of antibiotic resistance genes in chicken gut microbiota commensals.</title>
        <authorList>
            <person name="Juricova H."/>
            <person name="Matiasovicova J."/>
            <person name="Kubasova T."/>
            <person name="Cejkova D."/>
            <person name="Rychlik I."/>
        </authorList>
    </citation>
    <scope>NUCLEOTIDE SEQUENCE</scope>
    <source>
        <strain evidence="6">An836</strain>
    </source>
</reference>
<dbReference type="InterPro" id="IPR000835">
    <property type="entry name" value="HTH_MarR-typ"/>
</dbReference>
<evidence type="ECO:0000256" key="3">
    <source>
        <dbReference type="ARBA" id="ARBA00023163"/>
    </source>
</evidence>
<evidence type="ECO:0000313" key="6">
    <source>
        <dbReference type="EMBL" id="MBM6699712.1"/>
    </source>
</evidence>
<dbReference type="GO" id="GO:0003700">
    <property type="term" value="F:DNA-binding transcription factor activity"/>
    <property type="evidence" value="ECO:0007669"/>
    <property type="project" value="InterPro"/>
</dbReference>
<evidence type="ECO:0000256" key="2">
    <source>
        <dbReference type="ARBA" id="ARBA00023125"/>
    </source>
</evidence>
<reference evidence="6" key="1">
    <citation type="submission" date="2020-08" db="EMBL/GenBank/DDBJ databases">
        <authorList>
            <person name="Cejkova D."/>
            <person name="Kubasova T."/>
            <person name="Jahodarova E."/>
            <person name="Rychlik I."/>
        </authorList>
    </citation>
    <scope>NUCLEOTIDE SEQUENCE</scope>
    <source>
        <strain evidence="6">An836</strain>
    </source>
</reference>
<dbReference type="CDD" id="cd00090">
    <property type="entry name" value="HTH_ARSR"/>
    <property type="match status" value="1"/>
</dbReference>
<dbReference type="GO" id="GO:0003677">
    <property type="term" value="F:DNA binding"/>
    <property type="evidence" value="ECO:0007669"/>
    <property type="project" value="UniProtKB-KW"/>
</dbReference>
<dbReference type="PROSITE" id="PS50995">
    <property type="entry name" value="HTH_MARR_2"/>
    <property type="match status" value="1"/>
</dbReference>
<dbReference type="EMBL" id="JACLYU010000007">
    <property type="protein sequence ID" value="MBM6699712.1"/>
    <property type="molecule type" value="Genomic_DNA"/>
</dbReference>
<evidence type="ECO:0000259" key="5">
    <source>
        <dbReference type="PROSITE" id="PS50995"/>
    </source>
</evidence>
<feature type="region of interest" description="Disordered" evidence="4">
    <location>
        <begin position="122"/>
        <end position="141"/>
    </location>
</feature>
<evidence type="ECO:0000256" key="1">
    <source>
        <dbReference type="ARBA" id="ARBA00023015"/>
    </source>
</evidence>
<sequence length="141" mass="15486">MPEEAREATGGNAEIILYLVRHEDREMFPQDIERRFGITRSTSSRVLGLMEKKGLIRRESVARDARLKRIVLTDKARDIERLLHGSGDRMETTMTAGIAGADLAVFRRCLDAMMDNLAATGKVGRCGRPASGGTAPGRGND</sequence>
<dbReference type="Gene3D" id="1.10.10.10">
    <property type="entry name" value="Winged helix-like DNA-binding domain superfamily/Winged helix DNA-binding domain"/>
    <property type="match status" value="1"/>
</dbReference>
<dbReference type="Pfam" id="PF12802">
    <property type="entry name" value="MarR_2"/>
    <property type="match status" value="1"/>
</dbReference>
<keyword evidence="1" id="KW-0805">Transcription regulation</keyword>
<evidence type="ECO:0000256" key="4">
    <source>
        <dbReference type="SAM" id="MobiDB-lite"/>
    </source>
</evidence>
<comment type="caution">
    <text evidence="6">The sequence shown here is derived from an EMBL/GenBank/DDBJ whole genome shotgun (WGS) entry which is preliminary data.</text>
</comment>
<dbReference type="InterPro" id="IPR011991">
    <property type="entry name" value="ArsR-like_HTH"/>
</dbReference>
<dbReference type="InterPro" id="IPR036390">
    <property type="entry name" value="WH_DNA-bd_sf"/>
</dbReference>
<protein>
    <submittedName>
        <fullName evidence="6">MarR family transcriptional regulator</fullName>
    </submittedName>
</protein>
<dbReference type="PANTHER" id="PTHR42756">
    <property type="entry name" value="TRANSCRIPTIONAL REGULATOR, MARR"/>
    <property type="match status" value="1"/>
</dbReference>
<dbReference type="PRINTS" id="PR00598">
    <property type="entry name" value="HTHMARR"/>
</dbReference>
<feature type="domain" description="HTH marR-type" evidence="5">
    <location>
        <begin position="1"/>
        <end position="115"/>
    </location>
</feature>
<keyword evidence="7" id="KW-1185">Reference proteome</keyword>
<evidence type="ECO:0000313" key="7">
    <source>
        <dbReference type="Proteomes" id="UP000718821"/>
    </source>
</evidence>
<dbReference type="SUPFAM" id="SSF46785">
    <property type="entry name" value="Winged helix' DNA-binding domain"/>
    <property type="match status" value="1"/>
</dbReference>
<dbReference type="SMART" id="SM00347">
    <property type="entry name" value="HTH_MARR"/>
    <property type="match status" value="1"/>
</dbReference>
<dbReference type="Proteomes" id="UP000718821">
    <property type="component" value="Unassembled WGS sequence"/>
</dbReference>
<gene>
    <name evidence="6" type="ORF">H7U32_05165</name>
</gene>
<accession>A0A938WXY6</accession>
<keyword evidence="3" id="KW-0804">Transcription</keyword>
<dbReference type="PANTHER" id="PTHR42756:SF1">
    <property type="entry name" value="TRANSCRIPTIONAL REPRESSOR OF EMRAB OPERON"/>
    <property type="match status" value="1"/>
</dbReference>
<name>A0A938WXY6_9BIFI</name>
<organism evidence="6 7">
    <name type="scientific">Bifidobacterium pullorum subsp. saeculare</name>
    <dbReference type="NCBI Taxonomy" id="78257"/>
    <lineage>
        <taxon>Bacteria</taxon>
        <taxon>Bacillati</taxon>
        <taxon>Actinomycetota</taxon>
        <taxon>Actinomycetes</taxon>
        <taxon>Bifidobacteriales</taxon>
        <taxon>Bifidobacteriaceae</taxon>
        <taxon>Bifidobacterium</taxon>
    </lineage>
</organism>
<proteinExistence type="predicted"/>
<keyword evidence="2" id="KW-0238">DNA-binding</keyword>
<dbReference type="InterPro" id="IPR036388">
    <property type="entry name" value="WH-like_DNA-bd_sf"/>
</dbReference>
<dbReference type="AlphaFoldDB" id="A0A938WXY6"/>